<feature type="region of interest" description="Disordered" evidence="1">
    <location>
        <begin position="460"/>
        <end position="504"/>
    </location>
</feature>
<feature type="compositionally biased region" description="Polar residues" evidence="1">
    <location>
        <begin position="176"/>
        <end position="185"/>
    </location>
</feature>
<proteinExistence type="predicted"/>
<gene>
    <name evidence="2" type="ORF">BBRV_LOCUS20739</name>
</gene>
<reference evidence="2" key="1">
    <citation type="submission" date="2020-07" db="EMBL/GenBank/DDBJ databases">
        <authorList>
            <person name="Ferguson B K."/>
        </authorList>
    </citation>
    <scope>NUCLEOTIDE SEQUENCE</scope>
    <source>
        <strain evidence="2">L06</strain>
    </source>
</reference>
<protein>
    <submittedName>
        <fullName evidence="2">Uncharacterized protein</fullName>
    </submittedName>
</protein>
<evidence type="ECO:0000313" key="2">
    <source>
        <dbReference type="EMBL" id="CAD1536998.1"/>
    </source>
</evidence>
<feature type="compositionally biased region" description="Polar residues" evidence="1">
    <location>
        <begin position="212"/>
        <end position="227"/>
    </location>
</feature>
<feature type="compositionally biased region" description="Basic and acidic residues" evidence="1">
    <location>
        <begin position="200"/>
        <end position="209"/>
    </location>
</feature>
<evidence type="ECO:0000256" key="1">
    <source>
        <dbReference type="SAM" id="MobiDB-lite"/>
    </source>
</evidence>
<sequence>MVHRETKEALRTIGKFLKDEAGSSWLASISTGRTQPINAEQLMRQLINSTDIDNAVKRAAEIVIAVFEEQRLTGKKDDSLILEPEGWKELVEKVEERDDIICIYKKISNATQPSNDWEKLLTSVTFDYVIQLALEIGQKYVLCLKKIDKSDITTLMSAEQIEMTTSMPETTDTTLENKTSVTSSGDRLDEVNIGENKIDLPREEARGDEGITESQTPISNTDSRNCIGKSSQSISLQSRDLYVEHNDDGNDMNILMPTQKISPPLSLQLRQWPSWDMSKRKSMNSDRIKLPFNQAHEQLKFSHKSQILSVDLPSDTNINNNSPASSLNLRPESSLYQTDGNDFMNNLVPIHAYPLNHNFYPLVYQKYYQERFYPILDSQPSENLVKPRALVNYENSEKPIYRAGLRGINDDKNIQVEKDNSAHEKYIINDALNVVIPLNNSPKELITVSIHTDTEGDIPVKRNKKVSKKVPKKEGRKKKTSKNKSRKNIIKNNRPSGNIGRISK</sequence>
<organism evidence="2">
    <name type="scientific">Bracon brevicornis</name>
    <dbReference type="NCBI Taxonomy" id="1563983"/>
    <lineage>
        <taxon>Eukaryota</taxon>
        <taxon>Metazoa</taxon>
        <taxon>Ecdysozoa</taxon>
        <taxon>Arthropoda</taxon>
        <taxon>Hexapoda</taxon>
        <taxon>Insecta</taxon>
        <taxon>Pterygota</taxon>
        <taxon>Neoptera</taxon>
        <taxon>Endopterygota</taxon>
        <taxon>Hymenoptera</taxon>
        <taxon>Apocrita</taxon>
        <taxon>Ichneumonoidea</taxon>
        <taxon>Braconidae</taxon>
        <taxon>Braconinae</taxon>
        <taxon>Bracon</taxon>
    </lineage>
</organism>
<feature type="region of interest" description="Disordered" evidence="1">
    <location>
        <begin position="200"/>
        <end position="227"/>
    </location>
</feature>
<accession>A0A6V7ID65</accession>
<dbReference type="AlphaFoldDB" id="A0A6V7ID65"/>
<dbReference type="EMBL" id="CADCXW020000003">
    <property type="protein sequence ID" value="CAD1536998.1"/>
    <property type="molecule type" value="Genomic_DNA"/>
</dbReference>
<feature type="region of interest" description="Disordered" evidence="1">
    <location>
        <begin position="166"/>
        <end position="186"/>
    </location>
</feature>
<name>A0A6V7ID65_9HYME</name>
<feature type="compositionally biased region" description="Basic residues" evidence="1">
    <location>
        <begin position="461"/>
        <end position="489"/>
    </location>
</feature>